<keyword evidence="2" id="KW-1185">Reference proteome</keyword>
<evidence type="ECO:0000313" key="2">
    <source>
        <dbReference type="Proteomes" id="UP000059680"/>
    </source>
</evidence>
<dbReference type="InParanoid" id="A0A0P0V3I9"/>
<dbReference type="PaxDb" id="39947-A0A0P0V3I9"/>
<reference evidence="1 2" key="3">
    <citation type="journal article" date="2013" name="Rice">
        <title>Improvement of the Oryza sativa Nipponbare reference genome using next generation sequence and optical map data.</title>
        <authorList>
            <person name="Kawahara Y."/>
            <person name="de la Bastide M."/>
            <person name="Hamilton J.P."/>
            <person name="Kanamori H."/>
            <person name="McCombie W.R."/>
            <person name="Ouyang S."/>
            <person name="Schwartz D.C."/>
            <person name="Tanaka T."/>
            <person name="Wu J."/>
            <person name="Zhou S."/>
            <person name="Childs K.L."/>
            <person name="Davidson R.M."/>
            <person name="Lin H."/>
            <person name="Quesada-Ocampo L."/>
            <person name="Vaillancourt B."/>
            <person name="Sakai H."/>
            <person name="Lee S.S."/>
            <person name="Kim J."/>
            <person name="Numa H."/>
            <person name="Itoh T."/>
            <person name="Buell C.R."/>
            <person name="Matsumoto T."/>
        </authorList>
    </citation>
    <scope>NUCLEOTIDE SEQUENCE [LARGE SCALE GENOMIC DNA]</scope>
    <source>
        <strain evidence="2">cv. Nipponbare</strain>
    </source>
</reference>
<evidence type="ECO:0000313" key="1">
    <source>
        <dbReference type="EMBL" id="BAS72468.1"/>
    </source>
</evidence>
<reference evidence="1 2" key="2">
    <citation type="journal article" date="2013" name="Plant Cell Physiol.">
        <title>Rice Annotation Project Database (RAP-DB): an integrative and interactive database for rice genomics.</title>
        <authorList>
            <person name="Sakai H."/>
            <person name="Lee S.S."/>
            <person name="Tanaka T."/>
            <person name="Numa H."/>
            <person name="Kim J."/>
            <person name="Kawahara Y."/>
            <person name="Wakimoto H."/>
            <person name="Yang C.C."/>
            <person name="Iwamoto M."/>
            <person name="Abe T."/>
            <person name="Yamada Y."/>
            <person name="Muto A."/>
            <person name="Inokuchi H."/>
            <person name="Ikemura T."/>
            <person name="Matsumoto T."/>
            <person name="Sasaki T."/>
            <person name="Itoh T."/>
        </authorList>
    </citation>
    <scope>NUCLEOTIDE SEQUENCE [LARGE SCALE GENOMIC DNA]</scope>
    <source>
        <strain evidence="2">cv. Nipponbare</strain>
    </source>
</reference>
<organism evidence="1 2">
    <name type="scientific">Oryza sativa subsp. japonica</name>
    <name type="common">Rice</name>
    <dbReference type="NCBI Taxonomy" id="39947"/>
    <lineage>
        <taxon>Eukaryota</taxon>
        <taxon>Viridiplantae</taxon>
        <taxon>Streptophyta</taxon>
        <taxon>Embryophyta</taxon>
        <taxon>Tracheophyta</taxon>
        <taxon>Spermatophyta</taxon>
        <taxon>Magnoliopsida</taxon>
        <taxon>Liliopsida</taxon>
        <taxon>Poales</taxon>
        <taxon>Poaceae</taxon>
        <taxon>BOP clade</taxon>
        <taxon>Oryzoideae</taxon>
        <taxon>Oryzeae</taxon>
        <taxon>Oryzinae</taxon>
        <taxon>Oryza</taxon>
        <taxon>Oryza sativa</taxon>
    </lineage>
</organism>
<sequence length="108" mass="12055">MCGTAVRPELGNFLASTFSRTWQYPFLKPPSDFQLGSKAISNNALISSSSSKYIQILLFLPLPRTMLELPRCSITAILEIQQKTNITIIHPMSKSVAKICPIIRCRNS</sequence>
<accession>A0A0P0V3I9</accession>
<proteinExistence type="predicted"/>
<reference evidence="2" key="1">
    <citation type="journal article" date="2005" name="Nature">
        <title>The map-based sequence of the rice genome.</title>
        <authorList>
            <consortium name="International rice genome sequencing project (IRGSP)"/>
            <person name="Matsumoto T."/>
            <person name="Wu J."/>
            <person name="Kanamori H."/>
            <person name="Katayose Y."/>
            <person name="Fujisawa M."/>
            <person name="Namiki N."/>
            <person name="Mizuno H."/>
            <person name="Yamamoto K."/>
            <person name="Antonio B.A."/>
            <person name="Baba T."/>
            <person name="Sakata K."/>
            <person name="Nagamura Y."/>
            <person name="Aoki H."/>
            <person name="Arikawa K."/>
            <person name="Arita K."/>
            <person name="Bito T."/>
            <person name="Chiden Y."/>
            <person name="Fujitsuka N."/>
            <person name="Fukunaka R."/>
            <person name="Hamada M."/>
            <person name="Harada C."/>
            <person name="Hayashi A."/>
            <person name="Hijishita S."/>
            <person name="Honda M."/>
            <person name="Hosokawa S."/>
            <person name="Ichikawa Y."/>
            <person name="Idonuma A."/>
            <person name="Iijima M."/>
            <person name="Ikeda M."/>
            <person name="Ikeno M."/>
            <person name="Ito K."/>
            <person name="Ito S."/>
            <person name="Ito T."/>
            <person name="Ito Y."/>
            <person name="Ito Y."/>
            <person name="Iwabuchi A."/>
            <person name="Kamiya K."/>
            <person name="Karasawa W."/>
            <person name="Kurita K."/>
            <person name="Katagiri S."/>
            <person name="Kikuta A."/>
            <person name="Kobayashi H."/>
            <person name="Kobayashi N."/>
            <person name="Machita K."/>
            <person name="Maehara T."/>
            <person name="Masukawa M."/>
            <person name="Mizubayashi T."/>
            <person name="Mukai Y."/>
            <person name="Nagasaki H."/>
            <person name="Nagata Y."/>
            <person name="Naito S."/>
            <person name="Nakashima M."/>
            <person name="Nakama Y."/>
            <person name="Nakamichi Y."/>
            <person name="Nakamura M."/>
            <person name="Meguro A."/>
            <person name="Negishi M."/>
            <person name="Ohta I."/>
            <person name="Ohta T."/>
            <person name="Okamoto M."/>
            <person name="Ono N."/>
            <person name="Saji S."/>
            <person name="Sakaguchi M."/>
            <person name="Sakai K."/>
            <person name="Shibata M."/>
            <person name="Shimokawa T."/>
            <person name="Song J."/>
            <person name="Takazaki Y."/>
            <person name="Terasawa K."/>
            <person name="Tsugane M."/>
            <person name="Tsuji K."/>
            <person name="Ueda S."/>
            <person name="Waki K."/>
            <person name="Yamagata H."/>
            <person name="Yamamoto M."/>
            <person name="Yamamoto S."/>
            <person name="Yamane H."/>
            <person name="Yoshiki S."/>
            <person name="Yoshihara R."/>
            <person name="Yukawa K."/>
            <person name="Zhong H."/>
            <person name="Yano M."/>
            <person name="Yuan Q."/>
            <person name="Ouyang S."/>
            <person name="Liu J."/>
            <person name="Jones K.M."/>
            <person name="Gansberger K."/>
            <person name="Moffat K."/>
            <person name="Hill J."/>
            <person name="Bera J."/>
            <person name="Fadrosh D."/>
            <person name="Jin S."/>
            <person name="Johri S."/>
            <person name="Kim M."/>
            <person name="Overton L."/>
            <person name="Reardon M."/>
            <person name="Tsitrin T."/>
            <person name="Vuong H."/>
            <person name="Weaver B."/>
            <person name="Ciecko A."/>
            <person name="Tallon L."/>
            <person name="Jackson J."/>
            <person name="Pai G."/>
            <person name="Aken S.V."/>
            <person name="Utterback T."/>
            <person name="Reidmuller S."/>
            <person name="Feldblyum T."/>
            <person name="Hsiao J."/>
            <person name="Zismann V."/>
            <person name="Iobst S."/>
            <person name="de Vazeille A.R."/>
            <person name="Buell C.R."/>
            <person name="Ying K."/>
            <person name="Li Y."/>
            <person name="Lu T."/>
            <person name="Huang Y."/>
            <person name="Zhao Q."/>
            <person name="Feng Q."/>
            <person name="Zhang L."/>
            <person name="Zhu J."/>
            <person name="Weng Q."/>
            <person name="Mu J."/>
            <person name="Lu Y."/>
            <person name="Fan D."/>
            <person name="Liu Y."/>
            <person name="Guan J."/>
            <person name="Zhang Y."/>
            <person name="Yu S."/>
            <person name="Liu X."/>
            <person name="Zhang Y."/>
            <person name="Hong G."/>
            <person name="Han B."/>
            <person name="Choisne N."/>
            <person name="Demange N."/>
            <person name="Orjeda G."/>
            <person name="Samain S."/>
            <person name="Cattolico L."/>
            <person name="Pelletier E."/>
            <person name="Couloux A."/>
            <person name="Segurens B."/>
            <person name="Wincker P."/>
            <person name="D'Hont A."/>
            <person name="Scarpelli C."/>
            <person name="Weissenbach J."/>
            <person name="Salanoubat M."/>
            <person name="Quetier F."/>
            <person name="Yu Y."/>
            <person name="Kim H.R."/>
            <person name="Rambo T."/>
            <person name="Currie J."/>
            <person name="Collura K."/>
            <person name="Luo M."/>
            <person name="Yang T."/>
            <person name="Ammiraju J.S.S."/>
            <person name="Engler F."/>
            <person name="Soderlund C."/>
            <person name="Wing R.A."/>
            <person name="Palmer L.E."/>
            <person name="de la Bastide M."/>
            <person name="Spiegel L."/>
            <person name="Nascimento L."/>
            <person name="Zutavern T."/>
            <person name="O'Shaughnessy A."/>
            <person name="Dike S."/>
            <person name="Dedhia N."/>
            <person name="Preston R."/>
            <person name="Balija V."/>
            <person name="McCombie W.R."/>
            <person name="Chow T."/>
            <person name="Chen H."/>
            <person name="Chung M."/>
            <person name="Chen C."/>
            <person name="Shaw J."/>
            <person name="Wu H."/>
            <person name="Hsiao K."/>
            <person name="Chao Y."/>
            <person name="Chu M."/>
            <person name="Cheng C."/>
            <person name="Hour A."/>
            <person name="Lee P."/>
            <person name="Lin S."/>
            <person name="Lin Y."/>
            <person name="Liou J."/>
            <person name="Liu S."/>
            <person name="Hsing Y."/>
            <person name="Raghuvanshi S."/>
            <person name="Mohanty A."/>
            <person name="Bharti A.K."/>
            <person name="Gaur A."/>
            <person name="Gupta V."/>
            <person name="Kumar D."/>
            <person name="Ravi V."/>
            <person name="Vij S."/>
            <person name="Kapur A."/>
            <person name="Khurana P."/>
            <person name="Khurana P."/>
            <person name="Khurana J.P."/>
            <person name="Tyagi A.K."/>
            <person name="Gaikwad K."/>
            <person name="Singh A."/>
            <person name="Dalal V."/>
            <person name="Srivastava S."/>
            <person name="Dixit A."/>
            <person name="Pal A.K."/>
            <person name="Ghazi I.A."/>
            <person name="Yadav M."/>
            <person name="Pandit A."/>
            <person name="Bhargava A."/>
            <person name="Sureshbabu K."/>
            <person name="Batra K."/>
            <person name="Sharma T.R."/>
            <person name="Mohapatra T."/>
            <person name="Singh N.K."/>
            <person name="Messing J."/>
            <person name="Nelson A.B."/>
            <person name="Fuks G."/>
            <person name="Kavchok S."/>
            <person name="Keizer G."/>
            <person name="Linton E."/>
            <person name="Llaca V."/>
            <person name="Song R."/>
            <person name="Tanyolac B."/>
            <person name="Young S."/>
            <person name="Ho-Il K."/>
            <person name="Hahn J.H."/>
            <person name="Sangsakoo G."/>
            <person name="Vanavichit A."/>
            <person name="de Mattos Luiz.A.T."/>
            <person name="Zimmer P.D."/>
            <person name="Malone G."/>
            <person name="Dellagostin O."/>
            <person name="de Oliveira A.C."/>
            <person name="Bevan M."/>
            <person name="Bancroft I."/>
            <person name="Minx P."/>
            <person name="Cordum H."/>
            <person name="Wilson R."/>
            <person name="Cheng Z."/>
            <person name="Jin W."/>
            <person name="Jiang J."/>
            <person name="Leong S.A."/>
            <person name="Iwama H."/>
            <person name="Gojobori T."/>
            <person name="Itoh T."/>
            <person name="Niimura Y."/>
            <person name="Fujii Y."/>
            <person name="Habara T."/>
            <person name="Sakai H."/>
            <person name="Sato Y."/>
            <person name="Wilson G."/>
            <person name="Kumar K."/>
            <person name="McCouch S."/>
            <person name="Juretic N."/>
            <person name="Hoen D."/>
            <person name="Wright S."/>
            <person name="Bruskiewich R."/>
            <person name="Bureau T."/>
            <person name="Miyao A."/>
            <person name="Hirochika H."/>
            <person name="Nishikawa T."/>
            <person name="Kadowaki K."/>
            <person name="Sugiura M."/>
            <person name="Burr B."/>
            <person name="Sasaki T."/>
        </authorList>
    </citation>
    <scope>NUCLEOTIDE SEQUENCE [LARGE SCALE GENOMIC DNA]</scope>
    <source>
        <strain evidence="2">cv. Nipponbare</strain>
    </source>
</reference>
<dbReference type="Proteomes" id="UP000059680">
    <property type="component" value="Chromosome 1"/>
</dbReference>
<dbReference type="AlphaFoldDB" id="A0A0P0V3I9"/>
<protein>
    <submittedName>
        <fullName evidence="1">Os01g0523600 protein</fullName>
    </submittedName>
</protein>
<name>A0A0P0V3I9_ORYSJ</name>
<dbReference type="Gramene" id="Os01t0523600-00">
    <property type="protein sequence ID" value="Os01t0523600-00"/>
    <property type="gene ID" value="Os01g0523600"/>
</dbReference>
<dbReference type="EMBL" id="AP014957">
    <property type="protein sequence ID" value="BAS72468.1"/>
    <property type="molecule type" value="Genomic_DNA"/>
</dbReference>
<gene>
    <name evidence="1" type="ordered locus">Os01g0523600</name>
    <name evidence="1" type="ORF">OSNPB_010523600</name>
</gene>